<dbReference type="eggNOG" id="ENOG5030MG2">
    <property type="taxonomic scope" value="Bacteria"/>
</dbReference>
<feature type="region of interest" description="Disordered" evidence="1">
    <location>
        <begin position="102"/>
        <end position="129"/>
    </location>
</feature>
<reference evidence="4" key="1">
    <citation type="journal article" date="2011" name="Proc. Natl. Acad. Sci. U.S.A.">
        <title>Genomic insights into the physiology and ecology of the marine filamentous cyanobacterium Lyngbya majuscula.</title>
        <authorList>
            <person name="Jones A.C."/>
            <person name="Monroe E.A."/>
            <person name="Podell S."/>
            <person name="Hess W.R."/>
            <person name="Klages S."/>
            <person name="Esquenazi E."/>
            <person name="Niessen S."/>
            <person name="Hoover H."/>
            <person name="Rothmann M."/>
            <person name="Lasken R.S."/>
            <person name="Yates J.R.III."/>
            <person name="Reinhardt R."/>
            <person name="Kube M."/>
            <person name="Burkart M.D."/>
            <person name="Allen E.E."/>
            <person name="Dorrestein P.C."/>
            <person name="Gerwick W.H."/>
            <person name="Gerwick L."/>
        </authorList>
    </citation>
    <scope>NUCLEOTIDE SEQUENCE [LARGE SCALE GENOMIC DNA]</scope>
    <source>
        <strain evidence="4">3L</strain>
    </source>
</reference>
<keyword evidence="4" id="KW-1185">Reference proteome</keyword>
<dbReference type="RefSeq" id="WP_008179094.1">
    <property type="nucleotide sequence ID" value="NZ_GL890825.1"/>
</dbReference>
<accession>F4XKR0</accession>
<proteinExistence type="predicted"/>
<dbReference type="AlphaFoldDB" id="F4XKR0"/>
<dbReference type="Proteomes" id="UP000003959">
    <property type="component" value="Unassembled WGS sequence"/>
</dbReference>
<evidence type="ECO:0000256" key="1">
    <source>
        <dbReference type="SAM" id="MobiDB-lite"/>
    </source>
</evidence>
<dbReference type="EMBL" id="GL890825">
    <property type="protein sequence ID" value="EGJ34915.1"/>
    <property type="molecule type" value="Genomic_DNA"/>
</dbReference>
<organism evidence="3 4">
    <name type="scientific">Moorena producens 3L</name>
    <dbReference type="NCBI Taxonomy" id="489825"/>
    <lineage>
        <taxon>Bacteria</taxon>
        <taxon>Bacillati</taxon>
        <taxon>Cyanobacteriota</taxon>
        <taxon>Cyanophyceae</taxon>
        <taxon>Coleofasciculales</taxon>
        <taxon>Coleofasciculaceae</taxon>
        <taxon>Moorena</taxon>
    </lineage>
</organism>
<protein>
    <submittedName>
        <fullName evidence="3">Uncharacterized protein</fullName>
    </submittedName>
</protein>
<sequence>MTISNQSVVTVAVLSVALGITTALLHGSATAQSIGTIRADENFNNPNEQDTFGGFGDSGFNAFDLIHNAQLGTVDIDQFNQGQSQRLDDAASEFRRLQLERLRNPQLAYPENQYPQNQPTTSGASESYR</sequence>
<feature type="compositionally biased region" description="Polar residues" evidence="1">
    <location>
        <begin position="113"/>
        <end position="129"/>
    </location>
</feature>
<dbReference type="HOGENOM" id="CLU_1946390_0_0_3"/>
<evidence type="ECO:0000256" key="2">
    <source>
        <dbReference type="SAM" id="SignalP"/>
    </source>
</evidence>
<name>F4XKR0_9CYAN</name>
<evidence type="ECO:0000313" key="4">
    <source>
        <dbReference type="Proteomes" id="UP000003959"/>
    </source>
</evidence>
<gene>
    <name evidence="3" type="ORF">LYNGBM3L_08830</name>
</gene>
<keyword evidence="2" id="KW-0732">Signal</keyword>
<evidence type="ECO:0000313" key="3">
    <source>
        <dbReference type="EMBL" id="EGJ34915.1"/>
    </source>
</evidence>
<feature type="signal peptide" evidence="2">
    <location>
        <begin position="1"/>
        <end position="31"/>
    </location>
</feature>
<feature type="chain" id="PRO_5003321131" evidence="2">
    <location>
        <begin position="32"/>
        <end position="129"/>
    </location>
</feature>
<dbReference type="OrthoDB" id="466956at2"/>